<name>A0A5B8XGD1_9RICK</name>
<accession>A0A5B8XGD1</accession>
<dbReference type="AlphaFoldDB" id="A0A5B8XGD1"/>
<organism evidence="1 2">
    <name type="scientific">Candidatus Deianiraea vastatrix</name>
    <dbReference type="NCBI Taxonomy" id="2163644"/>
    <lineage>
        <taxon>Bacteria</taxon>
        <taxon>Pseudomonadati</taxon>
        <taxon>Pseudomonadota</taxon>
        <taxon>Alphaproteobacteria</taxon>
        <taxon>Rickettsiales</taxon>
        <taxon>Candidatus Deianiraeaceae</taxon>
        <taxon>Candidatus Deianiraea</taxon>
    </lineage>
</organism>
<evidence type="ECO:0000313" key="1">
    <source>
        <dbReference type="EMBL" id="QED22997.1"/>
    </source>
</evidence>
<keyword evidence="2" id="KW-1185">Reference proteome</keyword>
<proteinExistence type="predicted"/>
<reference evidence="1 2" key="1">
    <citation type="journal article" date="2019" name="ISME J.">
        <title>Deianiraea, an extracellular bacterium associated with the ciliate Paramecium, suggests an alternative scenario for the evolution of Rickettsiales.</title>
        <authorList>
            <person name="Castelli M."/>
            <person name="Sabaneyeva E."/>
            <person name="Lanzoni O."/>
            <person name="Lebedeva N."/>
            <person name="Floriano A.M."/>
            <person name="Gaiarsa S."/>
            <person name="Benken K."/>
            <person name="Modeo L."/>
            <person name="Bandi C."/>
            <person name="Potekhin A."/>
            <person name="Sassera D."/>
            <person name="Petroni G."/>
        </authorList>
    </citation>
    <scope>NUCLEOTIDE SEQUENCE [LARGE SCALE GENOMIC DNA]</scope>
    <source>
        <strain evidence="1">CyL4-1</strain>
    </source>
</reference>
<dbReference type="EMBL" id="CP029077">
    <property type="protein sequence ID" value="QED22997.1"/>
    <property type="molecule type" value="Genomic_DNA"/>
</dbReference>
<sequence length="176" mass="21001">MVAKLKKSHKKIQHLGKINDDNMELFPKPKIIKLPAWRWKELSDYNGFTGRERINGWRLVKFLIAQKLVENPVGKPCEICGTTHETNYHNENYYEPWKPYILCKTCHFALHNRLKGKWSEWQELINKHSKIQNEWFMKLSSEKIDMAKELREKHGEDIADIIKNCKLIPENIIVKY</sequence>
<evidence type="ECO:0000313" key="2">
    <source>
        <dbReference type="Proteomes" id="UP000321934"/>
    </source>
</evidence>
<dbReference type="Proteomes" id="UP000321934">
    <property type="component" value="Chromosome"/>
</dbReference>
<gene>
    <name evidence="1" type="ORF">Deia_00189</name>
</gene>
<protein>
    <submittedName>
        <fullName evidence="1">Uncharacterized protein</fullName>
    </submittedName>
</protein>